<keyword evidence="4" id="KW-1185">Reference proteome</keyword>
<gene>
    <name evidence="3" type="ORF">GCM10009765_63850</name>
</gene>
<dbReference type="SUPFAM" id="SSF81606">
    <property type="entry name" value="PP2C-like"/>
    <property type="match status" value="1"/>
</dbReference>
<feature type="region of interest" description="Disordered" evidence="1">
    <location>
        <begin position="298"/>
        <end position="336"/>
    </location>
</feature>
<comment type="caution">
    <text evidence="3">The sequence shown here is derived from an EMBL/GenBank/DDBJ whole genome shotgun (WGS) entry which is preliminary data.</text>
</comment>
<dbReference type="Gene3D" id="3.60.40.10">
    <property type="entry name" value="PPM-type phosphatase domain"/>
    <property type="match status" value="1"/>
</dbReference>
<evidence type="ECO:0000259" key="2">
    <source>
        <dbReference type="PROSITE" id="PS51746"/>
    </source>
</evidence>
<dbReference type="CDD" id="cd00143">
    <property type="entry name" value="PP2Cc"/>
    <property type="match status" value="1"/>
</dbReference>
<protein>
    <recommendedName>
        <fullName evidence="2">PPM-type phosphatase domain-containing protein</fullName>
    </recommendedName>
</protein>
<dbReference type="SMART" id="SM00332">
    <property type="entry name" value="PP2Cc"/>
    <property type="match status" value="1"/>
</dbReference>
<evidence type="ECO:0000313" key="4">
    <source>
        <dbReference type="Proteomes" id="UP001500618"/>
    </source>
</evidence>
<feature type="compositionally biased region" description="Low complexity" evidence="1">
    <location>
        <begin position="116"/>
        <end position="153"/>
    </location>
</feature>
<feature type="compositionally biased region" description="Polar residues" evidence="1">
    <location>
        <begin position="316"/>
        <end position="336"/>
    </location>
</feature>
<feature type="region of interest" description="Disordered" evidence="1">
    <location>
        <begin position="116"/>
        <end position="174"/>
    </location>
</feature>
<dbReference type="SMART" id="SM00331">
    <property type="entry name" value="PP2C_SIG"/>
    <property type="match status" value="1"/>
</dbReference>
<evidence type="ECO:0000313" key="3">
    <source>
        <dbReference type="EMBL" id="GAA1705739.1"/>
    </source>
</evidence>
<dbReference type="EMBL" id="BAAANY010000031">
    <property type="protein sequence ID" value="GAA1705739.1"/>
    <property type="molecule type" value="Genomic_DNA"/>
</dbReference>
<name>A0ABN2IIQ4_9ACTN</name>
<dbReference type="PROSITE" id="PS51746">
    <property type="entry name" value="PPM_2"/>
    <property type="match status" value="1"/>
</dbReference>
<dbReference type="RefSeq" id="WP_344313957.1">
    <property type="nucleotide sequence ID" value="NZ_BAAANY010000031.1"/>
</dbReference>
<dbReference type="InterPro" id="IPR001932">
    <property type="entry name" value="PPM-type_phosphatase-like_dom"/>
</dbReference>
<feature type="compositionally biased region" description="Basic and acidic residues" evidence="1">
    <location>
        <begin position="158"/>
        <end position="168"/>
    </location>
</feature>
<feature type="domain" description="PPM-type phosphatase" evidence="2">
    <location>
        <begin position="5"/>
        <end position="300"/>
    </location>
</feature>
<organism evidence="3 4">
    <name type="scientific">Fodinicola feengrottensis</name>
    <dbReference type="NCBI Taxonomy" id="435914"/>
    <lineage>
        <taxon>Bacteria</taxon>
        <taxon>Bacillati</taxon>
        <taxon>Actinomycetota</taxon>
        <taxon>Actinomycetes</taxon>
        <taxon>Mycobacteriales</taxon>
        <taxon>Fodinicola</taxon>
    </lineage>
</organism>
<dbReference type="InterPro" id="IPR036457">
    <property type="entry name" value="PPM-type-like_dom_sf"/>
</dbReference>
<evidence type="ECO:0000256" key="1">
    <source>
        <dbReference type="SAM" id="MobiDB-lite"/>
    </source>
</evidence>
<feature type="compositionally biased region" description="Low complexity" evidence="1">
    <location>
        <begin position="301"/>
        <end position="315"/>
    </location>
</feature>
<dbReference type="Proteomes" id="UP001500618">
    <property type="component" value="Unassembled WGS sequence"/>
</dbReference>
<proteinExistence type="predicted"/>
<accession>A0ABN2IIQ4</accession>
<sequence>MPHLSLAAATHTGLVRVGNEDSHHVGAHLVAVADGVGGMSAGDRASRMVIETLAGLDGPRCFADVRTALQSAVESANRRIAEELNSDPAIVAAGTTLTALVFADDEQRPELLTPAVASTSQAASSAQGAVTPEAAAQPAPEAAAQSSPQPEATADPDATAKEPSRDEPDPNMVLAHVGDSRCYRLRAGRFVQLTKDDTFVQMLVDLGAISPEQAHDHPQRSVVTRVLRGEPVEVYYAELHADPQDRYLVCSDGLPSAVDEPTIAGILAAEPDPAGCVDRLIESALAGGGPDNVTVVIADYQPQPAADNQPQPAANSQRQPAANNQPQTVRTQPAQP</sequence>
<reference evidence="3 4" key="1">
    <citation type="journal article" date="2019" name="Int. J. Syst. Evol. Microbiol.">
        <title>The Global Catalogue of Microorganisms (GCM) 10K type strain sequencing project: providing services to taxonomists for standard genome sequencing and annotation.</title>
        <authorList>
            <consortium name="The Broad Institute Genomics Platform"/>
            <consortium name="The Broad Institute Genome Sequencing Center for Infectious Disease"/>
            <person name="Wu L."/>
            <person name="Ma J."/>
        </authorList>
    </citation>
    <scope>NUCLEOTIDE SEQUENCE [LARGE SCALE GENOMIC DNA]</scope>
    <source>
        <strain evidence="3 4">JCM 14718</strain>
    </source>
</reference>